<proteinExistence type="predicted"/>
<dbReference type="EMBL" id="CAJOBD010012516">
    <property type="protein sequence ID" value="CAF4181223.1"/>
    <property type="molecule type" value="Genomic_DNA"/>
</dbReference>
<organism evidence="1 2">
    <name type="scientific">Rotaria sordida</name>
    <dbReference type="NCBI Taxonomy" id="392033"/>
    <lineage>
        <taxon>Eukaryota</taxon>
        <taxon>Metazoa</taxon>
        <taxon>Spiralia</taxon>
        <taxon>Gnathifera</taxon>
        <taxon>Rotifera</taxon>
        <taxon>Eurotatoria</taxon>
        <taxon>Bdelloidea</taxon>
        <taxon>Philodinida</taxon>
        <taxon>Philodinidae</taxon>
        <taxon>Rotaria</taxon>
    </lineage>
</organism>
<name>A0A819ZY77_9BILA</name>
<feature type="non-terminal residue" evidence="1">
    <location>
        <position position="19"/>
    </location>
</feature>
<dbReference type="AlphaFoldDB" id="A0A819ZY77"/>
<protein>
    <submittedName>
        <fullName evidence="1">Uncharacterized protein</fullName>
    </submittedName>
</protein>
<evidence type="ECO:0000313" key="2">
    <source>
        <dbReference type="Proteomes" id="UP000663836"/>
    </source>
</evidence>
<evidence type="ECO:0000313" key="1">
    <source>
        <dbReference type="EMBL" id="CAF4181223.1"/>
    </source>
</evidence>
<comment type="caution">
    <text evidence="1">The sequence shown here is derived from an EMBL/GenBank/DDBJ whole genome shotgun (WGS) entry which is preliminary data.</text>
</comment>
<reference evidence="1" key="1">
    <citation type="submission" date="2021-02" db="EMBL/GenBank/DDBJ databases">
        <authorList>
            <person name="Nowell W R."/>
        </authorList>
    </citation>
    <scope>NUCLEOTIDE SEQUENCE</scope>
</reference>
<gene>
    <name evidence="1" type="ORF">JBS370_LOCUS35522</name>
</gene>
<accession>A0A819ZY77</accession>
<sequence length="19" mass="1950">MAKSALSAVGVVTFPTKSR</sequence>
<dbReference type="Proteomes" id="UP000663836">
    <property type="component" value="Unassembled WGS sequence"/>
</dbReference>